<comment type="caution">
    <text evidence="14">The sequence shown here is derived from an EMBL/GenBank/DDBJ whole genome shotgun (WGS) entry which is preliminary data.</text>
</comment>
<dbReference type="GO" id="GO:0009274">
    <property type="term" value="C:peptidoglycan-based cell wall"/>
    <property type="evidence" value="ECO:0007669"/>
    <property type="project" value="InterPro"/>
</dbReference>
<keyword evidence="7 11" id="KW-0573">Peptidoglycan synthesis</keyword>
<evidence type="ECO:0000256" key="8">
    <source>
        <dbReference type="ARBA" id="ARBA00022989"/>
    </source>
</evidence>
<dbReference type="InterPro" id="IPR001264">
    <property type="entry name" value="Glyco_trans_51"/>
</dbReference>
<dbReference type="PANTHER" id="PTHR30400:SF0">
    <property type="entry name" value="BIOSYNTHETIC PEPTIDOGLYCAN TRANSGLYCOSYLASE"/>
    <property type="match status" value="1"/>
</dbReference>
<protein>
    <recommendedName>
        <fullName evidence="11">Biosynthetic peptidoglycan transglycosylase</fullName>
        <ecNumber evidence="11">2.4.99.28</ecNumber>
    </recommendedName>
    <alternativeName>
        <fullName evidence="11">Glycan polymerase</fullName>
    </alternativeName>
    <alternativeName>
        <fullName evidence="11">Peptidoglycan glycosyltransferase MtgA</fullName>
        <shortName evidence="11">PGT</shortName>
    </alternativeName>
</protein>
<dbReference type="Gene3D" id="1.10.3810.10">
    <property type="entry name" value="Biosynthetic peptidoglycan transglycosylase-like"/>
    <property type="match status" value="1"/>
</dbReference>
<comment type="subcellular location">
    <subcellularLocation>
        <location evidence="11">Cell membrane</location>
        <topology evidence="11">Single-pass membrane protein</topology>
    </subcellularLocation>
</comment>
<organism evidence="14 15">
    <name type="scientific">Hymenobacter metallicola</name>
    <dbReference type="NCBI Taxonomy" id="2563114"/>
    <lineage>
        <taxon>Bacteria</taxon>
        <taxon>Pseudomonadati</taxon>
        <taxon>Bacteroidota</taxon>
        <taxon>Cytophagia</taxon>
        <taxon>Cytophagales</taxon>
        <taxon>Hymenobacteraceae</taxon>
        <taxon>Hymenobacter</taxon>
    </lineage>
</organism>
<keyword evidence="1 11" id="KW-1003">Cell membrane</keyword>
<gene>
    <name evidence="11 14" type="primary">mtgA</name>
    <name evidence="14" type="ORF">E5K02_04290</name>
</gene>
<keyword evidence="8 11" id="KW-1133">Transmembrane helix</keyword>
<evidence type="ECO:0000256" key="7">
    <source>
        <dbReference type="ARBA" id="ARBA00022984"/>
    </source>
</evidence>
<proteinExistence type="inferred from homology"/>
<evidence type="ECO:0000256" key="6">
    <source>
        <dbReference type="ARBA" id="ARBA00022960"/>
    </source>
</evidence>
<dbReference type="InterPro" id="IPR023346">
    <property type="entry name" value="Lysozyme-like_dom_sf"/>
</dbReference>
<feature type="transmembrane region" description="Helical" evidence="11">
    <location>
        <begin position="82"/>
        <end position="104"/>
    </location>
</feature>
<accession>A0A4Z0QHG2</accession>
<dbReference type="GO" id="GO:0008360">
    <property type="term" value="P:regulation of cell shape"/>
    <property type="evidence" value="ECO:0007669"/>
    <property type="project" value="UniProtKB-KW"/>
</dbReference>
<keyword evidence="3 11" id="KW-0328">Glycosyltransferase</keyword>
<dbReference type="GO" id="GO:0008955">
    <property type="term" value="F:peptidoglycan glycosyltransferase activity"/>
    <property type="evidence" value="ECO:0007669"/>
    <property type="project" value="UniProtKB-UniRule"/>
</dbReference>
<dbReference type="InterPro" id="IPR011812">
    <property type="entry name" value="Pep_trsgly"/>
</dbReference>
<evidence type="ECO:0000256" key="4">
    <source>
        <dbReference type="ARBA" id="ARBA00022679"/>
    </source>
</evidence>
<evidence type="ECO:0000256" key="10">
    <source>
        <dbReference type="ARBA" id="ARBA00023316"/>
    </source>
</evidence>
<comment type="catalytic activity">
    <reaction evidence="11">
        <text>[GlcNAc-(1-&gt;4)-Mur2Ac(oyl-L-Ala-gamma-D-Glu-L-Lys-D-Ala-D-Ala)](n)-di-trans,octa-cis-undecaprenyl diphosphate + beta-D-GlcNAc-(1-&gt;4)-Mur2Ac(oyl-L-Ala-gamma-D-Glu-L-Lys-D-Ala-D-Ala)-di-trans,octa-cis-undecaprenyl diphosphate = [GlcNAc-(1-&gt;4)-Mur2Ac(oyl-L-Ala-gamma-D-Glu-L-Lys-D-Ala-D-Ala)](n+1)-di-trans,octa-cis-undecaprenyl diphosphate + di-trans,octa-cis-undecaprenyl diphosphate + H(+)</text>
        <dbReference type="Rhea" id="RHEA:23708"/>
        <dbReference type="Rhea" id="RHEA-COMP:9602"/>
        <dbReference type="Rhea" id="RHEA-COMP:9603"/>
        <dbReference type="ChEBI" id="CHEBI:15378"/>
        <dbReference type="ChEBI" id="CHEBI:58405"/>
        <dbReference type="ChEBI" id="CHEBI:60033"/>
        <dbReference type="ChEBI" id="CHEBI:78435"/>
        <dbReference type="EC" id="2.4.99.28"/>
    </reaction>
</comment>
<dbReference type="EMBL" id="SRMB01000001">
    <property type="protein sequence ID" value="TGE28693.1"/>
    <property type="molecule type" value="Genomic_DNA"/>
</dbReference>
<evidence type="ECO:0000256" key="3">
    <source>
        <dbReference type="ARBA" id="ARBA00022676"/>
    </source>
</evidence>
<keyword evidence="4 11" id="KW-0808">Transferase</keyword>
<keyword evidence="6 11" id="KW-0133">Cell shape</keyword>
<comment type="similarity">
    <text evidence="11">Belongs to the glycosyltransferase 51 family.</text>
</comment>
<dbReference type="GO" id="GO:0009252">
    <property type="term" value="P:peptidoglycan biosynthetic process"/>
    <property type="evidence" value="ECO:0007669"/>
    <property type="project" value="UniProtKB-UniRule"/>
</dbReference>
<comment type="pathway">
    <text evidence="11">Cell wall biogenesis; peptidoglycan biosynthesis.</text>
</comment>
<evidence type="ECO:0000256" key="11">
    <source>
        <dbReference type="HAMAP-Rule" id="MF_00766"/>
    </source>
</evidence>
<dbReference type="UniPathway" id="UPA00219"/>
<dbReference type="HAMAP" id="MF_00766">
    <property type="entry name" value="PGT_MtgA"/>
    <property type="match status" value="1"/>
</dbReference>
<keyword evidence="9 11" id="KW-0472">Membrane</keyword>
<feature type="domain" description="Glycosyl transferase family 51" evidence="13">
    <location>
        <begin position="138"/>
        <end position="300"/>
    </location>
</feature>
<dbReference type="AlphaFoldDB" id="A0A4Z0QHG2"/>
<dbReference type="GO" id="GO:0071555">
    <property type="term" value="P:cell wall organization"/>
    <property type="evidence" value="ECO:0007669"/>
    <property type="project" value="UniProtKB-KW"/>
</dbReference>
<dbReference type="GO" id="GO:0005886">
    <property type="term" value="C:plasma membrane"/>
    <property type="evidence" value="ECO:0007669"/>
    <property type="project" value="UniProtKB-SubCell"/>
</dbReference>
<keyword evidence="2" id="KW-0997">Cell inner membrane</keyword>
<dbReference type="Proteomes" id="UP000298471">
    <property type="component" value="Unassembled WGS sequence"/>
</dbReference>
<evidence type="ECO:0000259" key="13">
    <source>
        <dbReference type="Pfam" id="PF00912"/>
    </source>
</evidence>
<evidence type="ECO:0000313" key="15">
    <source>
        <dbReference type="Proteomes" id="UP000298471"/>
    </source>
</evidence>
<dbReference type="Pfam" id="PF00912">
    <property type="entry name" value="Transgly"/>
    <property type="match status" value="1"/>
</dbReference>
<keyword evidence="10 11" id="KW-0961">Cell wall biogenesis/degradation</keyword>
<dbReference type="NCBIfam" id="TIGR02070">
    <property type="entry name" value="mono_pep_trsgly"/>
    <property type="match status" value="1"/>
</dbReference>
<dbReference type="EC" id="2.4.99.28" evidence="11"/>
<dbReference type="SUPFAM" id="SSF53955">
    <property type="entry name" value="Lysozyme-like"/>
    <property type="match status" value="1"/>
</dbReference>
<evidence type="ECO:0000256" key="1">
    <source>
        <dbReference type="ARBA" id="ARBA00022475"/>
    </source>
</evidence>
<dbReference type="OrthoDB" id="9766909at2"/>
<evidence type="ECO:0000256" key="2">
    <source>
        <dbReference type="ARBA" id="ARBA00022519"/>
    </source>
</evidence>
<reference evidence="14 15" key="1">
    <citation type="submission" date="2019-04" db="EMBL/GenBank/DDBJ databases">
        <authorList>
            <person name="Feng G."/>
            <person name="Zhang J."/>
            <person name="Zhu H."/>
        </authorList>
    </citation>
    <scope>NUCLEOTIDE SEQUENCE [LARGE SCALE GENOMIC DNA]</scope>
    <source>
        <strain evidence="14 15">9PBR-1</strain>
    </source>
</reference>
<comment type="function">
    <text evidence="11">Peptidoglycan polymerase that catalyzes glycan chain elongation from lipid-linked precursors.</text>
</comment>
<dbReference type="GO" id="GO:0016763">
    <property type="term" value="F:pentosyltransferase activity"/>
    <property type="evidence" value="ECO:0007669"/>
    <property type="project" value="InterPro"/>
</dbReference>
<name>A0A4Z0QHG2_9BACT</name>
<evidence type="ECO:0000256" key="12">
    <source>
        <dbReference type="SAM" id="MobiDB-lite"/>
    </source>
</evidence>
<keyword evidence="5 11" id="KW-0812">Transmembrane</keyword>
<evidence type="ECO:0000256" key="9">
    <source>
        <dbReference type="ARBA" id="ARBA00023136"/>
    </source>
</evidence>
<evidence type="ECO:0000313" key="14">
    <source>
        <dbReference type="EMBL" id="TGE28693.1"/>
    </source>
</evidence>
<feature type="region of interest" description="Disordered" evidence="12">
    <location>
        <begin position="16"/>
        <end position="37"/>
    </location>
</feature>
<evidence type="ECO:0000256" key="5">
    <source>
        <dbReference type="ARBA" id="ARBA00022692"/>
    </source>
</evidence>
<sequence length="315" mass="36101">MEVEFFAGKNHKIQRKQSKQTRHIGKTEKSVKSTGKRAAGTAARGQFRYFCTHSRPRARQQLSLDEYNVANYKRYWQQTWRVGLQVVVALFLTSVAWVLVYRWVSPPATWLMLERRAHAPVGKGYYGIREENRQISYDFKGLDEVSPHVPLALIAAEDQLFLKHHGFDFNALQNAVKTNMQEGKKLVGGSTISQQVAKNVFLWHGRSYLRKAAEAYFTMLIELLWDKRRIMEMYLSVAEMGDCTFGVEAASQRYFHKSASRVTQAEAALLAGVLPNPLRFRASNPGPAARAKQRRVMRNMRRLGGTTYVRELIAE</sequence>
<dbReference type="PANTHER" id="PTHR30400">
    <property type="entry name" value="MONOFUNCTIONAL BIOSYNTHETIC PEPTIDOGLYCAN TRANSGLYCOSYLASE"/>
    <property type="match status" value="1"/>
</dbReference>
<dbReference type="InterPro" id="IPR036950">
    <property type="entry name" value="PBP_transglycosylase"/>
</dbReference>
<keyword evidence="15" id="KW-1185">Reference proteome</keyword>